<evidence type="ECO:0000256" key="1">
    <source>
        <dbReference type="SAM" id="MobiDB-lite"/>
    </source>
</evidence>
<evidence type="ECO:0000313" key="2">
    <source>
        <dbReference type="EMBL" id="ODQ81110.1"/>
    </source>
</evidence>
<dbReference type="EMBL" id="KV454428">
    <property type="protein sequence ID" value="ODQ81110.1"/>
    <property type="molecule type" value="Genomic_DNA"/>
</dbReference>
<dbReference type="AlphaFoldDB" id="A0A1E3QTW8"/>
<proteinExistence type="predicted"/>
<dbReference type="RefSeq" id="XP_018986438.1">
    <property type="nucleotide sequence ID" value="XM_019126933.1"/>
</dbReference>
<keyword evidence="3" id="KW-1185">Reference proteome</keyword>
<gene>
    <name evidence="2" type="ORF">BABINDRAFT_120181</name>
</gene>
<feature type="region of interest" description="Disordered" evidence="1">
    <location>
        <begin position="1"/>
        <end position="33"/>
    </location>
</feature>
<sequence>MPHAEACGRLGRWSRRPAKLRRRRRRTTSHPDHMLTSRETASTAIYWSIWDKIRLTKTRGLGDSGRRKCP</sequence>
<dbReference type="GeneID" id="30144787"/>
<evidence type="ECO:0000313" key="3">
    <source>
        <dbReference type="Proteomes" id="UP000094336"/>
    </source>
</evidence>
<dbReference type="Proteomes" id="UP000094336">
    <property type="component" value="Unassembled WGS sequence"/>
</dbReference>
<protein>
    <submittedName>
        <fullName evidence="2">Uncharacterized protein</fullName>
    </submittedName>
</protein>
<name>A0A1E3QTW8_9ASCO</name>
<reference evidence="3" key="1">
    <citation type="submission" date="2016-05" db="EMBL/GenBank/DDBJ databases">
        <title>Comparative genomics of biotechnologically important yeasts.</title>
        <authorList>
            <consortium name="DOE Joint Genome Institute"/>
            <person name="Riley R."/>
            <person name="Haridas S."/>
            <person name="Wolfe K.H."/>
            <person name="Lopes M.R."/>
            <person name="Hittinger C.T."/>
            <person name="Goker M."/>
            <person name="Salamov A."/>
            <person name="Wisecaver J."/>
            <person name="Long T.M."/>
            <person name="Aerts A.L."/>
            <person name="Barry K."/>
            <person name="Choi C."/>
            <person name="Clum A."/>
            <person name="Coughlan A.Y."/>
            <person name="Deshpande S."/>
            <person name="Douglass A.P."/>
            <person name="Hanson S.J."/>
            <person name="Klenk H.-P."/>
            <person name="Labutti K."/>
            <person name="Lapidus A."/>
            <person name="Lindquist E."/>
            <person name="Lipzen A."/>
            <person name="Meier-Kolthoff J.P."/>
            <person name="Ohm R.A."/>
            <person name="Otillar R.P."/>
            <person name="Pangilinan J."/>
            <person name="Peng Y."/>
            <person name="Rokas A."/>
            <person name="Rosa C.A."/>
            <person name="Scheuner C."/>
            <person name="Sibirny A.A."/>
            <person name="Slot J.C."/>
            <person name="Stielow J.B."/>
            <person name="Sun H."/>
            <person name="Kurtzman C.P."/>
            <person name="Blackwell M."/>
            <person name="Grigoriev I.V."/>
            <person name="Jeffries T.W."/>
        </authorList>
    </citation>
    <scope>NUCLEOTIDE SEQUENCE [LARGE SCALE GENOMIC DNA]</scope>
    <source>
        <strain evidence="3">NRRL Y-12698</strain>
    </source>
</reference>
<organism evidence="2 3">
    <name type="scientific">Babjeviella inositovora NRRL Y-12698</name>
    <dbReference type="NCBI Taxonomy" id="984486"/>
    <lineage>
        <taxon>Eukaryota</taxon>
        <taxon>Fungi</taxon>
        <taxon>Dikarya</taxon>
        <taxon>Ascomycota</taxon>
        <taxon>Saccharomycotina</taxon>
        <taxon>Pichiomycetes</taxon>
        <taxon>Serinales incertae sedis</taxon>
        <taxon>Babjeviella</taxon>
    </lineage>
</organism>
<accession>A0A1E3QTW8</accession>
<feature type="compositionally biased region" description="Basic residues" evidence="1">
    <location>
        <begin position="12"/>
        <end position="28"/>
    </location>
</feature>